<dbReference type="KEGG" id="aoz:HUE56_19835"/>
<dbReference type="Proteomes" id="UP000509702">
    <property type="component" value="Chromosome"/>
</dbReference>
<dbReference type="EMBL" id="CP054619">
    <property type="protein sequence ID" value="QKS52613.1"/>
    <property type="molecule type" value="Genomic_DNA"/>
</dbReference>
<name>A0A6N1AME5_9PROT</name>
<proteinExistence type="predicted"/>
<sequence length="200" mass="22080">MLHIALLNKMDRAMCAQVLSYGGRDGCEHLRAYDLRSNWDCYSGGQSPVTVAIPADLQNRLRDPLAELYIHHNHPASVSFSPVDLAVALDVNNRARGKLYAHGHDGSTYGVTLANRETIASLYKKAEAGAAQHLRFLISMSHVPFQVAKAHFSHIVCQALDMAGVMHYEFAMSQTRIDDWQRCANYLNDVVAAATDAVGR</sequence>
<keyword evidence="2" id="KW-1185">Reference proteome</keyword>
<dbReference type="AlphaFoldDB" id="A0A6N1AME5"/>
<reference evidence="1 2" key="1">
    <citation type="submission" date="2020-06" db="EMBL/GenBank/DDBJ databases">
        <title>Complete genome of Azosprillum oryzae KACC14407.</title>
        <authorList>
            <person name="Kim M."/>
            <person name="Park Y.-J."/>
            <person name="Shin J.-H."/>
        </authorList>
    </citation>
    <scope>NUCLEOTIDE SEQUENCE [LARGE SCALE GENOMIC DNA]</scope>
    <source>
        <strain evidence="1 2">KACC 14407</strain>
    </source>
</reference>
<dbReference type="RefSeq" id="WP_149197403.1">
    <property type="nucleotide sequence ID" value="NZ_BSOV01000019.1"/>
</dbReference>
<protein>
    <submittedName>
        <fullName evidence="1">Uncharacterized protein</fullName>
    </submittedName>
</protein>
<evidence type="ECO:0000313" key="2">
    <source>
        <dbReference type="Proteomes" id="UP000509702"/>
    </source>
</evidence>
<gene>
    <name evidence="1" type="ORF">HUE56_19835</name>
</gene>
<evidence type="ECO:0000313" key="1">
    <source>
        <dbReference type="EMBL" id="QKS52613.1"/>
    </source>
</evidence>
<dbReference type="OrthoDB" id="7305398at2"/>
<accession>A0A6N1AME5</accession>
<organism evidence="1 2">
    <name type="scientific">Azospirillum oryzae</name>
    <dbReference type="NCBI Taxonomy" id="286727"/>
    <lineage>
        <taxon>Bacteria</taxon>
        <taxon>Pseudomonadati</taxon>
        <taxon>Pseudomonadota</taxon>
        <taxon>Alphaproteobacteria</taxon>
        <taxon>Rhodospirillales</taxon>
        <taxon>Azospirillaceae</taxon>
        <taxon>Azospirillum</taxon>
    </lineage>
</organism>